<keyword evidence="12" id="KW-0175">Coiled coil</keyword>
<proteinExistence type="inferred from homology"/>
<dbReference type="InterPro" id="IPR002942">
    <property type="entry name" value="S4_RNA-bd"/>
</dbReference>
<dbReference type="GO" id="GO:0005524">
    <property type="term" value="F:ATP binding"/>
    <property type="evidence" value="ECO:0007669"/>
    <property type="project" value="UniProtKB-KW"/>
</dbReference>
<dbReference type="Gene3D" id="3.10.290.10">
    <property type="entry name" value="RNA-binding S4 domain"/>
    <property type="match status" value="1"/>
</dbReference>
<gene>
    <name evidence="14" type="ORF">G195_005156</name>
</gene>
<keyword evidence="4 11" id="KW-0067">ATP-binding</keyword>
<dbReference type="InterPro" id="IPR024088">
    <property type="entry name" value="Tyr-tRNA-ligase_bac-type"/>
</dbReference>
<protein>
    <recommendedName>
        <fullName evidence="1 11">Tyrosine--tRNA ligase</fullName>
        <ecNumber evidence="1 11">6.1.1.1</ecNumber>
    </recommendedName>
    <alternativeName>
        <fullName evidence="8 11">Tyrosyl-tRNA synthetase</fullName>
    </alternativeName>
</protein>
<evidence type="ECO:0000256" key="9">
    <source>
        <dbReference type="ARBA" id="ARBA00048248"/>
    </source>
</evidence>
<keyword evidence="2 11" id="KW-0436">Ligase</keyword>
<organism evidence="14 15">
    <name type="scientific">Phytophthora kernoviae 00238/432</name>
    <dbReference type="NCBI Taxonomy" id="1284355"/>
    <lineage>
        <taxon>Eukaryota</taxon>
        <taxon>Sar</taxon>
        <taxon>Stramenopiles</taxon>
        <taxon>Oomycota</taxon>
        <taxon>Peronosporomycetes</taxon>
        <taxon>Peronosporales</taxon>
        <taxon>Peronosporaceae</taxon>
        <taxon>Phytophthora</taxon>
    </lineage>
</organism>
<comment type="caution">
    <text evidence="14">The sequence shown here is derived from an EMBL/GenBank/DDBJ whole genome shotgun (WGS) entry which is preliminary data.</text>
</comment>
<dbReference type="AlphaFoldDB" id="A0A8J4SI91"/>
<feature type="coiled-coil region" evidence="12">
    <location>
        <begin position="41"/>
        <end position="68"/>
    </location>
</feature>
<sequence>MHIGHLIPFMMLKRFQLAGHRPVILIGGATGTIGDPSGRQSERSLQTLEEVQANVDALTAQMKKLFVTDGDNQVRMVNNYDWTHKINVIEFLRDYGKNFNLNTMLAKDVVASRLEDGISFTEFSYQILQSLDYLHLFQHENVQLQIGGSDQWGNITSGLDLIRKKEGSEAKAFGLTIPLMLKSDGTKFGKSAGGAIWLDPNKTTPFEFYQFWANTDDRDVIKYLKYFTFLSKEEIEALAEKVETEPHKREAQKALAEEMTKFVHGDDMLEQAKRITAALFSGDIRSLTADEIEQGFKEMPTFETDGEAKNIVDWLVDLGLEPSKRQAREDVTKGAISMNGEKVTELEFTVSAEHAIGGKFIIIRKGKKNYSLVKSYILTVSPNVVFTVQVAQDRFNHVGFDQILTAALNPNFSGISRIFFPAQFHIDIGWAYTLAFRHVNTNRVYNFIHA</sequence>
<evidence type="ECO:0000256" key="8">
    <source>
        <dbReference type="ARBA" id="ARBA00033323"/>
    </source>
</evidence>
<reference evidence="14" key="1">
    <citation type="journal article" date="2015" name="Genom Data">
        <title>Draft genome sequences of Phytophthora kernoviae and Phytophthora ramorum lineage EU2 from Scotland.</title>
        <authorList>
            <person name="Sambles C."/>
            <person name="Schlenzig A."/>
            <person name="O'Neill P."/>
            <person name="Grant M."/>
            <person name="Studholme D.J."/>
        </authorList>
    </citation>
    <scope>NUCLEOTIDE SEQUENCE</scope>
    <source>
        <strain evidence="14">00238/432</strain>
    </source>
</reference>
<dbReference type="PROSITE" id="PS50889">
    <property type="entry name" value="S4"/>
    <property type="match status" value="1"/>
</dbReference>
<reference evidence="14" key="2">
    <citation type="submission" date="2020-02" db="EMBL/GenBank/DDBJ databases">
        <authorList>
            <person name="Studholme D.J."/>
        </authorList>
    </citation>
    <scope>NUCLEOTIDE SEQUENCE</scope>
    <source>
        <strain evidence="14">00238/432</strain>
    </source>
</reference>
<evidence type="ECO:0000256" key="3">
    <source>
        <dbReference type="ARBA" id="ARBA00022741"/>
    </source>
</evidence>
<evidence type="ECO:0000313" key="15">
    <source>
        <dbReference type="Proteomes" id="UP000702964"/>
    </source>
</evidence>
<dbReference type="SUPFAM" id="SSF52374">
    <property type="entry name" value="Nucleotidylyl transferase"/>
    <property type="match status" value="1"/>
</dbReference>
<dbReference type="Proteomes" id="UP000702964">
    <property type="component" value="Unassembled WGS sequence"/>
</dbReference>
<name>A0A8J4SI91_9STRA</name>
<evidence type="ECO:0000256" key="11">
    <source>
        <dbReference type="RuleBase" id="RU361234"/>
    </source>
</evidence>
<keyword evidence="5 10" id="KW-0694">RNA-binding</keyword>
<evidence type="ECO:0000256" key="5">
    <source>
        <dbReference type="ARBA" id="ARBA00022884"/>
    </source>
</evidence>
<evidence type="ECO:0000256" key="1">
    <source>
        <dbReference type="ARBA" id="ARBA00013160"/>
    </source>
</evidence>
<evidence type="ECO:0000256" key="4">
    <source>
        <dbReference type="ARBA" id="ARBA00022840"/>
    </source>
</evidence>
<dbReference type="SUPFAM" id="SSF55174">
    <property type="entry name" value="Alpha-L RNA-binding motif"/>
    <property type="match status" value="1"/>
</dbReference>
<dbReference type="InterPro" id="IPR036986">
    <property type="entry name" value="S4_RNA-bd_sf"/>
</dbReference>
<keyword evidence="3 11" id="KW-0547">Nucleotide-binding</keyword>
<dbReference type="EC" id="6.1.1.1" evidence="1 11"/>
<keyword evidence="7 11" id="KW-0030">Aminoacyl-tRNA synthetase</keyword>
<dbReference type="NCBIfam" id="TIGR00234">
    <property type="entry name" value="tyrS"/>
    <property type="match status" value="1"/>
</dbReference>
<evidence type="ECO:0000259" key="13">
    <source>
        <dbReference type="SMART" id="SM00363"/>
    </source>
</evidence>
<dbReference type="GO" id="GO:0005829">
    <property type="term" value="C:cytosol"/>
    <property type="evidence" value="ECO:0007669"/>
    <property type="project" value="TreeGrafter"/>
</dbReference>
<dbReference type="InterPro" id="IPR054608">
    <property type="entry name" value="SYY-like_C"/>
</dbReference>
<dbReference type="InterPro" id="IPR014729">
    <property type="entry name" value="Rossmann-like_a/b/a_fold"/>
</dbReference>
<dbReference type="CDD" id="cd00165">
    <property type="entry name" value="S4"/>
    <property type="match status" value="1"/>
</dbReference>
<dbReference type="Gene3D" id="3.40.50.620">
    <property type="entry name" value="HUPs"/>
    <property type="match status" value="1"/>
</dbReference>
<dbReference type="InterPro" id="IPR002307">
    <property type="entry name" value="Tyr-tRNA-ligase"/>
</dbReference>
<keyword evidence="6 11" id="KW-0648">Protein biosynthesis</keyword>
<evidence type="ECO:0000313" key="14">
    <source>
        <dbReference type="EMBL" id="KAF4321630.1"/>
    </source>
</evidence>
<comment type="similarity">
    <text evidence="11">Belongs to the class-I aminoacyl-tRNA synthetase family.</text>
</comment>
<feature type="domain" description="RNA-binding S4" evidence="13">
    <location>
        <begin position="309"/>
        <end position="367"/>
    </location>
</feature>
<dbReference type="FunFam" id="1.10.240.10:FF:000001">
    <property type="entry name" value="Tyrosine--tRNA ligase"/>
    <property type="match status" value="1"/>
</dbReference>
<dbReference type="HAMAP" id="MF_02006">
    <property type="entry name" value="Tyr_tRNA_synth_type1"/>
    <property type="match status" value="1"/>
</dbReference>
<dbReference type="InterPro" id="IPR002305">
    <property type="entry name" value="aa-tRNA-synth_Ic"/>
</dbReference>
<evidence type="ECO:0000256" key="6">
    <source>
        <dbReference type="ARBA" id="ARBA00022917"/>
    </source>
</evidence>
<dbReference type="CDD" id="cd00805">
    <property type="entry name" value="TyrRS_core"/>
    <property type="match status" value="1"/>
</dbReference>
<dbReference type="GO" id="GO:0006437">
    <property type="term" value="P:tyrosyl-tRNA aminoacylation"/>
    <property type="evidence" value="ECO:0007669"/>
    <property type="project" value="InterPro"/>
</dbReference>
<dbReference type="GO" id="GO:0003723">
    <property type="term" value="F:RNA binding"/>
    <property type="evidence" value="ECO:0007669"/>
    <property type="project" value="UniProtKB-KW"/>
</dbReference>
<evidence type="ECO:0000256" key="2">
    <source>
        <dbReference type="ARBA" id="ARBA00022598"/>
    </source>
</evidence>
<dbReference type="InterPro" id="IPR024107">
    <property type="entry name" value="Tyr-tRNA-ligase_bac_1"/>
</dbReference>
<dbReference type="PRINTS" id="PR01040">
    <property type="entry name" value="TRNASYNTHTYR"/>
</dbReference>
<dbReference type="GO" id="GO:0004831">
    <property type="term" value="F:tyrosine-tRNA ligase activity"/>
    <property type="evidence" value="ECO:0007669"/>
    <property type="project" value="UniProtKB-EC"/>
</dbReference>
<evidence type="ECO:0000256" key="7">
    <source>
        <dbReference type="ARBA" id="ARBA00023146"/>
    </source>
</evidence>
<evidence type="ECO:0000256" key="10">
    <source>
        <dbReference type="PROSITE-ProRule" id="PRU00182"/>
    </source>
</evidence>
<dbReference type="Pfam" id="PF22421">
    <property type="entry name" value="SYY_C-terminal"/>
    <property type="match status" value="1"/>
</dbReference>
<dbReference type="Gene3D" id="1.10.240.10">
    <property type="entry name" value="Tyrosyl-Transfer RNA Synthetase"/>
    <property type="match status" value="1"/>
</dbReference>
<dbReference type="EMBL" id="AOFI03000100">
    <property type="protein sequence ID" value="KAF4321630.1"/>
    <property type="molecule type" value="Genomic_DNA"/>
</dbReference>
<dbReference type="Pfam" id="PF00579">
    <property type="entry name" value="tRNA-synt_1b"/>
    <property type="match status" value="1"/>
</dbReference>
<dbReference type="SMART" id="SM00363">
    <property type="entry name" value="S4"/>
    <property type="match status" value="1"/>
</dbReference>
<evidence type="ECO:0000256" key="12">
    <source>
        <dbReference type="SAM" id="Coils"/>
    </source>
</evidence>
<dbReference type="PANTHER" id="PTHR11766:SF0">
    <property type="entry name" value="TYROSINE--TRNA LIGASE, MITOCHONDRIAL"/>
    <property type="match status" value="1"/>
</dbReference>
<comment type="catalytic activity">
    <reaction evidence="9 11">
        <text>tRNA(Tyr) + L-tyrosine + ATP = L-tyrosyl-tRNA(Tyr) + AMP + diphosphate + H(+)</text>
        <dbReference type="Rhea" id="RHEA:10220"/>
        <dbReference type="Rhea" id="RHEA-COMP:9706"/>
        <dbReference type="Rhea" id="RHEA-COMP:9707"/>
        <dbReference type="ChEBI" id="CHEBI:15378"/>
        <dbReference type="ChEBI" id="CHEBI:30616"/>
        <dbReference type="ChEBI" id="CHEBI:33019"/>
        <dbReference type="ChEBI" id="CHEBI:58315"/>
        <dbReference type="ChEBI" id="CHEBI:78442"/>
        <dbReference type="ChEBI" id="CHEBI:78536"/>
        <dbReference type="ChEBI" id="CHEBI:456215"/>
        <dbReference type="EC" id="6.1.1.1"/>
    </reaction>
</comment>
<accession>A0A8J4SI91</accession>
<dbReference type="PANTHER" id="PTHR11766">
    <property type="entry name" value="TYROSYL-TRNA SYNTHETASE"/>
    <property type="match status" value="1"/>
</dbReference>